<dbReference type="GO" id="GO:0005737">
    <property type="term" value="C:cytoplasm"/>
    <property type="evidence" value="ECO:0007669"/>
    <property type="project" value="UniProtKB-SubCell"/>
</dbReference>
<feature type="binding site" evidence="13">
    <location>
        <position position="332"/>
    </location>
    <ligand>
        <name>S-adenosyl-L-methionine</name>
        <dbReference type="ChEBI" id="CHEBI:59789"/>
    </ligand>
</feature>
<evidence type="ECO:0000256" key="4">
    <source>
        <dbReference type="ARBA" id="ARBA00022490"/>
    </source>
</evidence>
<feature type="active site" description="Nucleophile" evidence="13">
    <location>
        <position position="385"/>
    </location>
</feature>
<accession>A0A1M6NHS4</accession>
<evidence type="ECO:0000256" key="1">
    <source>
        <dbReference type="ARBA" id="ARBA00002724"/>
    </source>
</evidence>
<dbReference type="Gene3D" id="3.40.50.150">
    <property type="entry name" value="Vaccinia Virus protein VP39"/>
    <property type="match status" value="1"/>
</dbReference>
<dbReference type="InterPro" id="IPR006027">
    <property type="entry name" value="NusB_RsmB_TIM44"/>
</dbReference>
<evidence type="ECO:0000259" key="14">
    <source>
        <dbReference type="PROSITE" id="PS51686"/>
    </source>
</evidence>
<dbReference type="Gene3D" id="3.30.70.1170">
    <property type="entry name" value="Sun protein, domain 3"/>
    <property type="match status" value="1"/>
</dbReference>
<evidence type="ECO:0000256" key="13">
    <source>
        <dbReference type="PROSITE-ProRule" id="PRU01023"/>
    </source>
</evidence>
<dbReference type="Pfam" id="PF22458">
    <property type="entry name" value="RsmF-B_ferredox"/>
    <property type="match status" value="1"/>
</dbReference>
<comment type="catalytic activity">
    <reaction evidence="12">
        <text>cytidine(967) in 16S rRNA + S-adenosyl-L-methionine = 5-methylcytidine(967) in 16S rRNA + S-adenosyl-L-homocysteine + H(+)</text>
        <dbReference type="Rhea" id="RHEA:42748"/>
        <dbReference type="Rhea" id="RHEA-COMP:10219"/>
        <dbReference type="Rhea" id="RHEA-COMP:10220"/>
        <dbReference type="ChEBI" id="CHEBI:15378"/>
        <dbReference type="ChEBI" id="CHEBI:57856"/>
        <dbReference type="ChEBI" id="CHEBI:59789"/>
        <dbReference type="ChEBI" id="CHEBI:74483"/>
        <dbReference type="ChEBI" id="CHEBI:82748"/>
        <dbReference type="EC" id="2.1.1.176"/>
    </reaction>
</comment>
<dbReference type="Gene3D" id="1.10.940.10">
    <property type="entry name" value="NusB-like"/>
    <property type="match status" value="1"/>
</dbReference>
<keyword evidence="4" id="KW-0963">Cytoplasm</keyword>
<dbReference type="NCBIfam" id="NF011494">
    <property type="entry name" value="PRK14902.1"/>
    <property type="match status" value="1"/>
</dbReference>
<organism evidence="15 16">
    <name type="scientific">Paramaledivibacter caminithermalis (strain DSM 15212 / CIP 107654 / DViRD3)</name>
    <name type="common">Clostridium caminithermale</name>
    <dbReference type="NCBI Taxonomy" id="1121301"/>
    <lineage>
        <taxon>Bacteria</taxon>
        <taxon>Bacillati</taxon>
        <taxon>Bacillota</taxon>
        <taxon>Clostridia</taxon>
        <taxon>Peptostreptococcales</taxon>
        <taxon>Caminicellaceae</taxon>
        <taxon>Paramaledivibacter</taxon>
    </lineage>
</organism>
<feature type="binding site" evidence="13">
    <location>
        <position position="314"/>
    </location>
    <ligand>
        <name>S-adenosyl-L-methionine</name>
        <dbReference type="ChEBI" id="CHEBI:59789"/>
    </ligand>
</feature>
<keyword evidence="16" id="KW-1185">Reference proteome</keyword>
<dbReference type="InterPro" id="IPR035926">
    <property type="entry name" value="NusB-like_sf"/>
</dbReference>
<evidence type="ECO:0000256" key="6">
    <source>
        <dbReference type="ARBA" id="ARBA00022603"/>
    </source>
</evidence>
<evidence type="ECO:0000256" key="5">
    <source>
        <dbReference type="ARBA" id="ARBA00022552"/>
    </source>
</evidence>
<dbReference type="Pfam" id="PF01029">
    <property type="entry name" value="NusB"/>
    <property type="match status" value="1"/>
</dbReference>
<dbReference type="Proteomes" id="UP000184465">
    <property type="component" value="Unassembled WGS sequence"/>
</dbReference>
<keyword evidence="9 13" id="KW-0694">RNA-binding</keyword>
<evidence type="ECO:0000256" key="9">
    <source>
        <dbReference type="ARBA" id="ARBA00022884"/>
    </source>
</evidence>
<dbReference type="InterPro" id="IPR023267">
    <property type="entry name" value="RCMT"/>
</dbReference>
<dbReference type="GO" id="GO:0008649">
    <property type="term" value="F:rRNA methyltransferase activity"/>
    <property type="evidence" value="ECO:0007669"/>
    <property type="project" value="InterPro"/>
</dbReference>
<feature type="binding site" evidence="13">
    <location>
        <begin position="263"/>
        <end position="269"/>
    </location>
    <ligand>
        <name>S-adenosyl-L-methionine</name>
        <dbReference type="ChEBI" id="CHEBI:59789"/>
    </ligand>
</feature>
<feature type="binding site" evidence="13">
    <location>
        <position position="287"/>
    </location>
    <ligand>
        <name>S-adenosyl-L-methionine</name>
        <dbReference type="ChEBI" id="CHEBI:59789"/>
    </ligand>
</feature>
<sequence length="447" mass="51421">MRNINPRRVALNILVDIEKNKAFSNIAINKYIKKQEISSLDRRFISQLVYGVLENKLYLDYIIKNLSKTKINKIEIDILNILRLGLYQIIFLAKIPDSAAVNESVKMAKKINFRLSGFVNGLLRSFIRNKDNINLPSYEDSPSQYLSVKYSHPEWLVDRWISEYGYDFTRELLESNNKTPNLTIRTNTLKINRDNLIGELIKEGVVCRKGELSPESVIIESMKSSLDNLKSFKNGLFQVQDESSMLVGHALDPLEGDFIVDVCSAPGGKSTHIAQLMKNKGRILSRDIHEHKLDLIKENANRLDVSIIDTEKFDATKLDKKLVNLADRVIVDAPCSGFGIIRRKPEIRYFKDVKDIVELSKLQIKILDTSSNYVKKGGVLVYSTCTIMEEENKNIIKEFLRKKHDFTLLDINMDLPKNLFSEEKYMQIYPNVLDADGFFICKMKRVK</sequence>
<evidence type="ECO:0000256" key="12">
    <source>
        <dbReference type="ARBA" id="ARBA00047283"/>
    </source>
</evidence>
<dbReference type="EC" id="2.1.1.176" evidence="3"/>
<dbReference type="InterPro" id="IPR001678">
    <property type="entry name" value="MeTrfase_RsmB-F_NOP2_dom"/>
</dbReference>
<dbReference type="PROSITE" id="PS51686">
    <property type="entry name" value="SAM_MT_RSMB_NOP"/>
    <property type="match status" value="1"/>
</dbReference>
<proteinExistence type="inferred from homology"/>
<evidence type="ECO:0000256" key="3">
    <source>
        <dbReference type="ARBA" id="ARBA00012140"/>
    </source>
</evidence>
<name>A0A1M6NHS4_PARC5</name>
<keyword evidence="7 13" id="KW-0808">Transferase</keyword>
<comment type="function">
    <text evidence="1">Specifically methylates the cytosine at position 967 (m5C967) of 16S rRNA.</text>
</comment>
<evidence type="ECO:0000256" key="8">
    <source>
        <dbReference type="ARBA" id="ARBA00022691"/>
    </source>
</evidence>
<dbReference type="InterPro" id="IPR049560">
    <property type="entry name" value="MeTrfase_RsmB-F_NOP2_cat"/>
</dbReference>
<dbReference type="EMBL" id="FRAG01000017">
    <property type="protein sequence ID" value="SHJ95164.1"/>
    <property type="molecule type" value="Genomic_DNA"/>
</dbReference>
<evidence type="ECO:0000313" key="15">
    <source>
        <dbReference type="EMBL" id="SHJ95164.1"/>
    </source>
</evidence>
<dbReference type="Pfam" id="PF01189">
    <property type="entry name" value="Methyltr_RsmB-F"/>
    <property type="match status" value="1"/>
</dbReference>
<comment type="similarity">
    <text evidence="13">Belongs to the class I-like SAM-binding methyltransferase superfamily. RsmB/NOP family.</text>
</comment>
<dbReference type="PANTHER" id="PTHR22807">
    <property type="entry name" value="NOP2 YEAST -RELATED NOL1/NOP2/FMU SUN DOMAIN-CONTAINING"/>
    <property type="match status" value="1"/>
</dbReference>
<keyword evidence="8 13" id="KW-0949">S-adenosyl-L-methionine</keyword>
<dbReference type="AlphaFoldDB" id="A0A1M6NHS4"/>
<dbReference type="NCBIfam" id="TIGR00563">
    <property type="entry name" value="rsmB"/>
    <property type="match status" value="1"/>
</dbReference>
<evidence type="ECO:0000256" key="11">
    <source>
        <dbReference type="ARBA" id="ARBA00031088"/>
    </source>
</evidence>
<dbReference type="InterPro" id="IPR004573">
    <property type="entry name" value="rRNA_ssu_MeTfrase_B"/>
</dbReference>
<dbReference type="FunFam" id="3.30.70.1170:FF:000003">
    <property type="entry name" value="16S rRNA (Cytosine(967)-C(5))-methyltransferase RsmB"/>
    <property type="match status" value="1"/>
</dbReference>
<keyword evidence="5" id="KW-0698">rRNA processing</keyword>
<evidence type="ECO:0000313" key="16">
    <source>
        <dbReference type="Proteomes" id="UP000184465"/>
    </source>
</evidence>
<dbReference type="InterPro" id="IPR029063">
    <property type="entry name" value="SAM-dependent_MTases_sf"/>
</dbReference>
<dbReference type="RefSeq" id="WP_073148939.1">
    <property type="nucleotide sequence ID" value="NZ_FRAG01000017.1"/>
</dbReference>
<comment type="subcellular location">
    <subcellularLocation>
        <location evidence="2">Cytoplasm</location>
    </subcellularLocation>
</comment>
<protein>
    <recommendedName>
        <fullName evidence="3">16S rRNA (cytosine(967)-C(5))-methyltransferase</fullName>
        <ecNumber evidence="3">2.1.1.176</ecNumber>
    </recommendedName>
    <alternativeName>
        <fullName evidence="10">16S rRNA m5C967 methyltransferase</fullName>
    </alternativeName>
    <alternativeName>
        <fullName evidence="11">rRNA (cytosine-C(5)-)-methyltransferase RsmB</fullName>
    </alternativeName>
</protein>
<evidence type="ECO:0000256" key="2">
    <source>
        <dbReference type="ARBA" id="ARBA00004496"/>
    </source>
</evidence>
<reference evidence="15 16" key="1">
    <citation type="submission" date="2016-11" db="EMBL/GenBank/DDBJ databases">
        <authorList>
            <person name="Jaros S."/>
            <person name="Januszkiewicz K."/>
            <person name="Wedrychowicz H."/>
        </authorList>
    </citation>
    <scope>NUCLEOTIDE SEQUENCE [LARGE SCALE GENOMIC DNA]</scope>
    <source>
        <strain evidence="15 16">DSM 15212</strain>
    </source>
</reference>
<dbReference type="CDD" id="cd02440">
    <property type="entry name" value="AdoMet_MTases"/>
    <property type="match status" value="1"/>
</dbReference>
<dbReference type="FunFam" id="3.40.50.150:FF:000022">
    <property type="entry name" value="Ribosomal RNA small subunit methyltransferase B"/>
    <property type="match status" value="1"/>
</dbReference>
<dbReference type="SUPFAM" id="SSF53335">
    <property type="entry name" value="S-adenosyl-L-methionine-dependent methyltransferases"/>
    <property type="match status" value="1"/>
</dbReference>
<gene>
    <name evidence="15" type="ORF">SAMN02745912_01722</name>
</gene>
<dbReference type="PRINTS" id="PR02008">
    <property type="entry name" value="RCMTFAMILY"/>
</dbReference>
<dbReference type="PANTHER" id="PTHR22807:SF53">
    <property type="entry name" value="RIBOSOMAL RNA SMALL SUBUNIT METHYLTRANSFERASE B-RELATED"/>
    <property type="match status" value="1"/>
</dbReference>
<keyword evidence="6 13" id="KW-0489">Methyltransferase</keyword>
<dbReference type="OrthoDB" id="9810297at2"/>
<dbReference type="InterPro" id="IPR054728">
    <property type="entry name" value="RsmB-like_ferredoxin"/>
</dbReference>
<dbReference type="STRING" id="1121301.SAMN02745912_01722"/>
<dbReference type="GO" id="GO:0006355">
    <property type="term" value="P:regulation of DNA-templated transcription"/>
    <property type="evidence" value="ECO:0007669"/>
    <property type="project" value="InterPro"/>
</dbReference>
<dbReference type="GO" id="GO:0003723">
    <property type="term" value="F:RNA binding"/>
    <property type="evidence" value="ECO:0007669"/>
    <property type="project" value="UniProtKB-UniRule"/>
</dbReference>
<feature type="domain" description="SAM-dependent MTase RsmB/NOP-type" evidence="14">
    <location>
        <begin position="172"/>
        <end position="446"/>
    </location>
</feature>
<evidence type="ECO:0000256" key="10">
    <source>
        <dbReference type="ARBA" id="ARBA00030399"/>
    </source>
</evidence>
<evidence type="ECO:0000256" key="7">
    <source>
        <dbReference type="ARBA" id="ARBA00022679"/>
    </source>
</evidence>
<dbReference type="SUPFAM" id="SSF48013">
    <property type="entry name" value="NusB-like"/>
    <property type="match status" value="1"/>
</dbReference>